<sequence length="72" mass="8039">MPQAMPEGLYGHSLKAGASISFCLLPSAFLDNWIRFCILSSLRVQQDCLDKAKLALRRNGFPSQRFLPEKVG</sequence>
<protein>
    <submittedName>
        <fullName evidence="1">Uncharacterized protein</fullName>
    </submittedName>
</protein>
<dbReference type="AlphaFoldDB" id="A0A0C1RKY1"/>
<reference evidence="1" key="1">
    <citation type="journal article" date="2015" name="Genome Announc.">
        <title>Draft Genome Sequence of Tolypothrix boutellei Strain VB521301.</title>
        <authorList>
            <person name="Chandrababunaidu M.M."/>
            <person name="Singh D."/>
            <person name="Sen D."/>
            <person name="Bhan S."/>
            <person name="Das S."/>
            <person name="Gupta A."/>
            <person name="Adhikary S.P."/>
            <person name="Tripathy S."/>
        </authorList>
    </citation>
    <scope>NUCLEOTIDE SEQUENCE</scope>
    <source>
        <strain evidence="1">VB521301</strain>
    </source>
</reference>
<organism evidence="1">
    <name type="scientific">Tolypothrix bouteillei VB521301</name>
    <dbReference type="NCBI Taxonomy" id="1479485"/>
    <lineage>
        <taxon>Bacteria</taxon>
        <taxon>Bacillati</taxon>
        <taxon>Cyanobacteriota</taxon>
        <taxon>Cyanophyceae</taxon>
        <taxon>Nostocales</taxon>
        <taxon>Tolypothrichaceae</taxon>
        <taxon>Tolypothrix</taxon>
    </lineage>
</organism>
<proteinExistence type="predicted"/>
<evidence type="ECO:0000313" key="1">
    <source>
        <dbReference type="EMBL" id="KIE12605.1"/>
    </source>
</evidence>
<gene>
    <name evidence="1" type="ORF">DA73_0208870</name>
</gene>
<name>A0A0C1RKY1_9CYAN</name>
<accession>A0A0C1RKY1</accession>
<dbReference type="EMBL" id="JHEG02000026">
    <property type="protein sequence ID" value="KIE12605.1"/>
    <property type="molecule type" value="Genomic_DNA"/>
</dbReference>
<comment type="caution">
    <text evidence="1">The sequence shown here is derived from an EMBL/GenBank/DDBJ whole genome shotgun (WGS) entry which is preliminary data.</text>
</comment>